<dbReference type="OrthoDB" id="440619at2759"/>
<dbReference type="GO" id="GO:0006364">
    <property type="term" value="P:rRNA processing"/>
    <property type="evidence" value="ECO:0007669"/>
    <property type="project" value="UniProtKB-ARBA"/>
</dbReference>
<dbReference type="InterPro" id="IPR020094">
    <property type="entry name" value="TruA/RsuA/RluB/E/F_N"/>
</dbReference>
<keyword evidence="2" id="KW-0413">Isomerase</keyword>
<name>A0A9P1M676_9DINO</name>
<dbReference type="InterPro" id="IPR018496">
    <property type="entry name" value="PsdUridine_synth_RsuA/RluB_CS"/>
</dbReference>
<reference evidence="4" key="1">
    <citation type="submission" date="2022-10" db="EMBL/GenBank/DDBJ databases">
        <authorList>
            <person name="Chen Y."/>
            <person name="Dougan E. K."/>
            <person name="Chan C."/>
            <person name="Rhodes N."/>
            <person name="Thang M."/>
        </authorList>
    </citation>
    <scope>NUCLEOTIDE SEQUENCE</scope>
</reference>
<evidence type="ECO:0000256" key="1">
    <source>
        <dbReference type="ARBA" id="ARBA00008348"/>
    </source>
</evidence>
<accession>A0A9P1M676</accession>
<dbReference type="PANTHER" id="PTHR47683">
    <property type="entry name" value="PSEUDOURIDINE SYNTHASE FAMILY PROTEIN-RELATED"/>
    <property type="match status" value="1"/>
</dbReference>
<evidence type="ECO:0000313" key="4">
    <source>
        <dbReference type="EMBL" id="CAI4020543.1"/>
    </source>
</evidence>
<dbReference type="GO" id="GO:0009982">
    <property type="term" value="F:pseudouridine synthase activity"/>
    <property type="evidence" value="ECO:0007669"/>
    <property type="project" value="InterPro"/>
</dbReference>
<reference evidence="5" key="2">
    <citation type="submission" date="2024-04" db="EMBL/GenBank/DDBJ databases">
        <authorList>
            <person name="Chen Y."/>
            <person name="Shah S."/>
            <person name="Dougan E. K."/>
            <person name="Thang M."/>
            <person name="Chan C."/>
        </authorList>
    </citation>
    <scope>NUCLEOTIDE SEQUENCE [LARGE SCALE GENOMIC DNA]</scope>
</reference>
<feature type="domain" description="Pseudouridine synthase RsuA/RluA-like" evidence="3">
    <location>
        <begin position="141"/>
        <end position="285"/>
    </location>
</feature>
<dbReference type="GO" id="GO:0001522">
    <property type="term" value="P:pseudouridine synthesis"/>
    <property type="evidence" value="ECO:0007669"/>
    <property type="project" value="InterPro"/>
</dbReference>
<evidence type="ECO:0000259" key="3">
    <source>
        <dbReference type="Pfam" id="PF00849"/>
    </source>
</evidence>
<dbReference type="GO" id="GO:0003723">
    <property type="term" value="F:RNA binding"/>
    <property type="evidence" value="ECO:0007669"/>
    <property type="project" value="InterPro"/>
</dbReference>
<proteinExistence type="inferred from homology"/>
<dbReference type="InterPro" id="IPR006145">
    <property type="entry name" value="PsdUridine_synth_RsuA/RluA"/>
</dbReference>
<dbReference type="EMBL" id="CAMXCT010006818">
    <property type="protein sequence ID" value="CAI4020543.1"/>
    <property type="molecule type" value="Genomic_DNA"/>
</dbReference>
<comment type="caution">
    <text evidence="4">The sequence shown here is derived from an EMBL/GenBank/DDBJ whole genome shotgun (WGS) entry which is preliminary data.</text>
</comment>
<dbReference type="PROSITE" id="PS01149">
    <property type="entry name" value="PSI_RSU"/>
    <property type="match status" value="1"/>
</dbReference>
<dbReference type="SUPFAM" id="SSF55120">
    <property type="entry name" value="Pseudouridine synthase"/>
    <property type="match status" value="1"/>
</dbReference>
<dbReference type="InterPro" id="IPR050343">
    <property type="entry name" value="RsuA_PseudoU_synthase"/>
</dbReference>
<gene>
    <name evidence="4" type="ORF">C1SCF055_LOCUS44955</name>
</gene>
<evidence type="ECO:0000313" key="5">
    <source>
        <dbReference type="EMBL" id="CAL1173918.1"/>
    </source>
</evidence>
<dbReference type="Gene3D" id="3.30.70.580">
    <property type="entry name" value="Pseudouridine synthase I, catalytic domain, N-terminal subdomain"/>
    <property type="match status" value="1"/>
</dbReference>
<evidence type="ECO:0000313" key="6">
    <source>
        <dbReference type="EMBL" id="CAL4807855.1"/>
    </source>
</evidence>
<comment type="similarity">
    <text evidence="1">Belongs to the pseudouridine synthase RsuA family.</text>
</comment>
<dbReference type="Gene3D" id="3.30.70.1560">
    <property type="entry name" value="Alpha-L RNA-binding motif"/>
    <property type="match status" value="1"/>
</dbReference>
<dbReference type="InterPro" id="IPR042092">
    <property type="entry name" value="PsdUridine_s_RsuA/RluB/E/F_cat"/>
</dbReference>
<dbReference type="PANTHER" id="PTHR47683:SF2">
    <property type="entry name" value="RNA-BINDING S4 DOMAIN-CONTAINING PROTEIN"/>
    <property type="match status" value="1"/>
</dbReference>
<dbReference type="Proteomes" id="UP001152797">
    <property type="component" value="Unassembled WGS sequence"/>
</dbReference>
<dbReference type="EMBL" id="CAMXCT030006818">
    <property type="protein sequence ID" value="CAL4807855.1"/>
    <property type="molecule type" value="Genomic_DNA"/>
</dbReference>
<sequence length="706" mass="76205">MSCRHIRCWNRSPRAASRRSHRVYIGIFGVLLATSSPRLQRAGWNARYAAIHTAAFAQPLVTLEQAAGLRGVPRPLSFLLTKQQREMTSISSMGFLHHYVLPEGRVDLPWGEVQDGAKLLDAADAWLFPTADGTDCGSPLLALWKPYGVVTTMASQEPRNLKQFLQESGHRVVPHIGRLDKGTTGLLLLSDNGDVHRILLAQGGVPKTYVATVNRPTASAEQIQQLLHGVPIDDTGTPARALSAEVLGHELVSRGGGMPGVARKIQIRVQLNEGRNRVVRRMFQALGLPLRQLHREAIGPLSCAKLGLVSGQIAAVPSDQLLCLLAACQKDQKGQDAAGGWSPDHGRAVYNALRCGSLLCNVRRGTIPSSQRVAVESWLAEHWTLVGPCLEPFRRFTATAVRCACEDPGASWCVPPKNVECIQLVKVDRQGKLQLSLATGCVAYTSWQPLHESDPFPLGCTVLGAPLLAAATAKVLKKRGILLNAPAEALLWPKYSGPLTVGDVLMGRKAICKAPSRASTRMLADLSALMKWLETAPAADGLAPAWWPAAEREAASAWLLKSGQLLPGDAMKDFFAEVRRPLFKAKMSPVQISKPIMSVESAEVEAAQDTLVASLGADEMRAMHLTDVCLVNHPAMRDSERCFGLSACAASAAVAALHVQDEFWQGAVLTNQLSCVKRNQQGELAVVFLTCADADLAQHLADVALE</sequence>
<evidence type="ECO:0000313" key="7">
    <source>
        <dbReference type="Proteomes" id="UP001152797"/>
    </source>
</evidence>
<dbReference type="InterPro" id="IPR020103">
    <property type="entry name" value="PsdUridine_synth_cat_dom_sf"/>
</dbReference>
<dbReference type="EMBL" id="CAMXCT020006818">
    <property type="protein sequence ID" value="CAL1173918.1"/>
    <property type="molecule type" value="Genomic_DNA"/>
</dbReference>
<dbReference type="AlphaFoldDB" id="A0A9P1M676"/>
<keyword evidence="7" id="KW-1185">Reference proteome</keyword>
<dbReference type="Pfam" id="PF00849">
    <property type="entry name" value="PseudoU_synth_2"/>
    <property type="match status" value="1"/>
</dbReference>
<evidence type="ECO:0000256" key="2">
    <source>
        <dbReference type="ARBA" id="ARBA00023235"/>
    </source>
</evidence>
<protein>
    <submittedName>
        <fullName evidence="6">Ribosomal large subunit pseudouridine synthase B</fullName>
    </submittedName>
</protein>
<organism evidence="4">
    <name type="scientific">Cladocopium goreaui</name>
    <dbReference type="NCBI Taxonomy" id="2562237"/>
    <lineage>
        <taxon>Eukaryota</taxon>
        <taxon>Sar</taxon>
        <taxon>Alveolata</taxon>
        <taxon>Dinophyceae</taxon>
        <taxon>Suessiales</taxon>
        <taxon>Symbiodiniaceae</taxon>
        <taxon>Cladocopium</taxon>
    </lineage>
</organism>